<protein>
    <recommendedName>
        <fullName evidence="3">Lipoprotein</fullName>
    </recommendedName>
</protein>
<organism evidence="1 2">
    <name type="scientific">Chryseobacterium tagetis</name>
    <dbReference type="NCBI Taxonomy" id="2801334"/>
    <lineage>
        <taxon>Bacteria</taxon>
        <taxon>Pseudomonadati</taxon>
        <taxon>Bacteroidota</taxon>
        <taxon>Flavobacteriia</taxon>
        <taxon>Flavobacteriales</taxon>
        <taxon>Weeksellaceae</taxon>
        <taxon>Chryseobacterium group</taxon>
        <taxon>Chryseobacterium</taxon>
    </lineage>
</organism>
<name>A0ABS8A0R7_9FLAO</name>
<accession>A0ABS8A0R7</accession>
<reference evidence="1 2" key="1">
    <citation type="submission" date="2021-09" db="EMBL/GenBank/DDBJ databases">
        <title>Genome sequencing and assembly of Chryseobacterium sp. RG1.</title>
        <authorList>
            <person name="Chhetri G."/>
        </authorList>
    </citation>
    <scope>NUCLEOTIDE SEQUENCE [LARGE SCALE GENOMIC DNA]</scope>
    <source>
        <strain evidence="1 2">RG1</strain>
    </source>
</reference>
<dbReference type="Proteomes" id="UP000618240">
    <property type="component" value="Unassembled WGS sequence"/>
</dbReference>
<dbReference type="EMBL" id="JAERSE020000003">
    <property type="protein sequence ID" value="MCA6067589.1"/>
    <property type="molecule type" value="Genomic_DNA"/>
</dbReference>
<gene>
    <name evidence="1" type="ORF">JI747_010400</name>
</gene>
<comment type="caution">
    <text evidence="1">The sequence shown here is derived from an EMBL/GenBank/DDBJ whole genome shotgun (WGS) entry which is preliminary data.</text>
</comment>
<evidence type="ECO:0008006" key="3">
    <source>
        <dbReference type="Google" id="ProtNLM"/>
    </source>
</evidence>
<evidence type="ECO:0000313" key="2">
    <source>
        <dbReference type="Proteomes" id="UP000618240"/>
    </source>
</evidence>
<evidence type="ECO:0000313" key="1">
    <source>
        <dbReference type="EMBL" id="MCA6067589.1"/>
    </source>
</evidence>
<keyword evidence="2" id="KW-1185">Reference proteome</keyword>
<dbReference type="RefSeq" id="WP_225688405.1">
    <property type="nucleotide sequence ID" value="NZ_JAERSE020000003.1"/>
</dbReference>
<sequence length="403" mass="46295">MMKILSILMVVLFCCACNNKSQEKKDAYFTTAKKNQGDNIVEIVLAKQLKQGSSKSIDEAGAELAKMPFELEELEASAEIAKNILLSNGFKELSDGDFDAKIKNIFGRIIDRNSNNPFLYINYFDKCDRNFITYSNNSVDYEGGYVDKKRKLFTDFYYIPEIIDYQKEYPALNNIESSKIIRSSGAQGTEVEIPHWKDVSNLKEQRNVNIKTIVARNMYLFNDNKTYVTWLITQDTFFIKMLVTKFGYTKEPKFNDLVMNDYLNNYQTSAAIGDVIFTRNCNGKLEIRTDLLKYIKEHTKSDENRLLTALENFGYALKDNKSFTADEKYKILAYIGNTVDPFYLNFAGINSGNAVWNAESVLYNSVVKDKNIISVFKKNNYYGLPDLKESLIRIQGIIEHSSE</sequence>
<proteinExistence type="predicted"/>